<dbReference type="AlphaFoldDB" id="A0A4P9XK31"/>
<organism evidence="2 3">
    <name type="scientific">Thamnocephalis sphaerospora</name>
    <dbReference type="NCBI Taxonomy" id="78915"/>
    <lineage>
        <taxon>Eukaryota</taxon>
        <taxon>Fungi</taxon>
        <taxon>Fungi incertae sedis</taxon>
        <taxon>Zoopagomycota</taxon>
        <taxon>Zoopagomycotina</taxon>
        <taxon>Zoopagomycetes</taxon>
        <taxon>Zoopagales</taxon>
        <taxon>Sigmoideomycetaceae</taxon>
        <taxon>Thamnocephalis</taxon>
    </lineage>
</organism>
<accession>A0A4P9XK31</accession>
<feature type="region of interest" description="Disordered" evidence="1">
    <location>
        <begin position="99"/>
        <end position="120"/>
    </location>
</feature>
<evidence type="ECO:0000313" key="2">
    <source>
        <dbReference type="EMBL" id="RKP06096.1"/>
    </source>
</evidence>
<name>A0A4P9XK31_9FUNG</name>
<dbReference type="Proteomes" id="UP000271241">
    <property type="component" value="Unassembled WGS sequence"/>
</dbReference>
<feature type="region of interest" description="Disordered" evidence="1">
    <location>
        <begin position="32"/>
        <end position="71"/>
    </location>
</feature>
<gene>
    <name evidence="2" type="ORF">THASP1DRAFT_25521</name>
</gene>
<sequence>MARRRLVFVWAQHASTARGCTAPVGSAIHGPLATSGSITGRHGGKVRQERTNAQSPAARRDRVHVASEAGQRSRCNAMVTDGSVVRPSLAWPAANVLHATPRGGSGGSGSGHRCHSDDDTSVRAWRTDGASVCV</sequence>
<evidence type="ECO:0000313" key="3">
    <source>
        <dbReference type="Proteomes" id="UP000271241"/>
    </source>
</evidence>
<reference evidence="3" key="1">
    <citation type="journal article" date="2018" name="Nat. Microbiol.">
        <title>Leveraging single-cell genomics to expand the fungal tree of life.</title>
        <authorList>
            <person name="Ahrendt S.R."/>
            <person name="Quandt C.A."/>
            <person name="Ciobanu D."/>
            <person name="Clum A."/>
            <person name="Salamov A."/>
            <person name="Andreopoulos B."/>
            <person name="Cheng J.F."/>
            <person name="Woyke T."/>
            <person name="Pelin A."/>
            <person name="Henrissat B."/>
            <person name="Reynolds N.K."/>
            <person name="Benny G.L."/>
            <person name="Smith M.E."/>
            <person name="James T.Y."/>
            <person name="Grigoriev I.V."/>
        </authorList>
    </citation>
    <scope>NUCLEOTIDE SEQUENCE [LARGE SCALE GENOMIC DNA]</scope>
    <source>
        <strain evidence="3">RSA 1356</strain>
    </source>
</reference>
<evidence type="ECO:0000256" key="1">
    <source>
        <dbReference type="SAM" id="MobiDB-lite"/>
    </source>
</evidence>
<keyword evidence="3" id="KW-1185">Reference proteome</keyword>
<dbReference type="EMBL" id="KZ992955">
    <property type="protein sequence ID" value="RKP06096.1"/>
    <property type="molecule type" value="Genomic_DNA"/>
</dbReference>
<proteinExistence type="predicted"/>
<protein>
    <submittedName>
        <fullName evidence="2">Uncharacterized protein</fullName>
    </submittedName>
</protein>